<dbReference type="EMBL" id="GBXM01094107">
    <property type="protein sequence ID" value="JAH14470.1"/>
    <property type="molecule type" value="Transcribed_RNA"/>
</dbReference>
<protein>
    <submittedName>
        <fullName evidence="1">Uncharacterized protein</fullName>
    </submittedName>
</protein>
<sequence length="53" mass="5938">MSMFSNTSFFSSVTCEVMCHIRFSLRNFNPYGPISSARACSSRTSEYSSALKL</sequence>
<dbReference type="AlphaFoldDB" id="A0A0E9QDR4"/>
<proteinExistence type="predicted"/>
<name>A0A0E9QDR4_ANGAN</name>
<organism evidence="1">
    <name type="scientific">Anguilla anguilla</name>
    <name type="common">European freshwater eel</name>
    <name type="synonym">Muraena anguilla</name>
    <dbReference type="NCBI Taxonomy" id="7936"/>
    <lineage>
        <taxon>Eukaryota</taxon>
        <taxon>Metazoa</taxon>
        <taxon>Chordata</taxon>
        <taxon>Craniata</taxon>
        <taxon>Vertebrata</taxon>
        <taxon>Euteleostomi</taxon>
        <taxon>Actinopterygii</taxon>
        <taxon>Neopterygii</taxon>
        <taxon>Teleostei</taxon>
        <taxon>Anguilliformes</taxon>
        <taxon>Anguillidae</taxon>
        <taxon>Anguilla</taxon>
    </lineage>
</organism>
<reference evidence="1" key="2">
    <citation type="journal article" date="2015" name="Fish Shellfish Immunol.">
        <title>Early steps in the European eel (Anguilla anguilla)-Vibrio vulnificus interaction in the gills: Role of the RtxA13 toxin.</title>
        <authorList>
            <person name="Callol A."/>
            <person name="Pajuelo D."/>
            <person name="Ebbesson L."/>
            <person name="Teles M."/>
            <person name="MacKenzie S."/>
            <person name="Amaro C."/>
        </authorList>
    </citation>
    <scope>NUCLEOTIDE SEQUENCE</scope>
</reference>
<reference evidence="1" key="1">
    <citation type="submission" date="2014-11" db="EMBL/GenBank/DDBJ databases">
        <authorList>
            <person name="Amaro Gonzalez C."/>
        </authorList>
    </citation>
    <scope>NUCLEOTIDE SEQUENCE</scope>
</reference>
<evidence type="ECO:0000313" key="1">
    <source>
        <dbReference type="EMBL" id="JAH14470.1"/>
    </source>
</evidence>
<accession>A0A0E9QDR4</accession>